<keyword evidence="8" id="KW-1185">Reference proteome</keyword>
<dbReference type="SUPFAM" id="SSF56112">
    <property type="entry name" value="Protein kinase-like (PK-like)"/>
    <property type="match status" value="1"/>
</dbReference>
<protein>
    <submittedName>
        <fullName evidence="7">Protein kinase-like protein</fullName>
    </submittedName>
</protein>
<dbReference type="RefSeq" id="WP_110038036.1">
    <property type="nucleotide sequence ID" value="NZ_QGTL01000004.1"/>
</dbReference>
<dbReference type="GO" id="GO:0004674">
    <property type="term" value="F:protein serine/threonine kinase activity"/>
    <property type="evidence" value="ECO:0007669"/>
    <property type="project" value="TreeGrafter"/>
</dbReference>
<evidence type="ECO:0000256" key="2">
    <source>
        <dbReference type="ARBA" id="ARBA00022741"/>
    </source>
</evidence>
<evidence type="ECO:0000313" key="8">
    <source>
        <dbReference type="Proteomes" id="UP000246410"/>
    </source>
</evidence>
<dbReference type="InterPro" id="IPR000719">
    <property type="entry name" value="Prot_kinase_dom"/>
</dbReference>
<dbReference type="GO" id="GO:0005524">
    <property type="term" value="F:ATP binding"/>
    <property type="evidence" value="ECO:0007669"/>
    <property type="project" value="UniProtKB-KW"/>
</dbReference>
<keyword evidence="3 7" id="KW-0418">Kinase</keyword>
<reference evidence="7 8" key="1">
    <citation type="submission" date="2018-05" db="EMBL/GenBank/DDBJ databases">
        <title>Genomic Encyclopedia of Type Strains, Phase IV (KMG-IV): sequencing the most valuable type-strain genomes for metagenomic binning, comparative biology and taxonomic classification.</title>
        <authorList>
            <person name="Goeker M."/>
        </authorList>
    </citation>
    <scope>NUCLEOTIDE SEQUENCE [LARGE SCALE GENOMIC DNA]</scope>
    <source>
        <strain evidence="7 8">DSM 44717</strain>
    </source>
</reference>
<proteinExistence type="predicted"/>
<dbReference type="Gene3D" id="1.10.510.10">
    <property type="entry name" value="Transferase(Phosphotransferase) domain 1"/>
    <property type="match status" value="1"/>
</dbReference>
<feature type="domain" description="Protein kinase" evidence="6">
    <location>
        <begin position="1"/>
        <end position="266"/>
    </location>
</feature>
<evidence type="ECO:0000256" key="4">
    <source>
        <dbReference type="ARBA" id="ARBA00022840"/>
    </source>
</evidence>
<organism evidence="7 8">
    <name type="scientific">Nocardia neocaledoniensis</name>
    <dbReference type="NCBI Taxonomy" id="236511"/>
    <lineage>
        <taxon>Bacteria</taxon>
        <taxon>Bacillati</taxon>
        <taxon>Actinomycetota</taxon>
        <taxon>Actinomycetes</taxon>
        <taxon>Mycobacteriales</taxon>
        <taxon>Nocardiaceae</taxon>
        <taxon>Nocardia</taxon>
    </lineage>
</organism>
<evidence type="ECO:0000256" key="3">
    <source>
        <dbReference type="ARBA" id="ARBA00022777"/>
    </source>
</evidence>
<evidence type="ECO:0000313" key="7">
    <source>
        <dbReference type="EMBL" id="PWV76417.1"/>
    </source>
</evidence>
<keyword evidence="5" id="KW-0812">Transmembrane</keyword>
<feature type="transmembrane region" description="Helical" evidence="5">
    <location>
        <begin position="334"/>
        <end position="354"/>
    </location>
</feature>
<dbReference type="EMBL" id="QGTL01000004">
    <property type="protein sequence ID" value="PWV76417.1"/>
    <property type="molecule type" value="Genomic_DNA"/>
</dbReference>
<evidence type="ECO:0000256" key="1">
    <source>
        <dbReference type="ARBA" id="ARBA00022679"/>
    </source>
</evidence>
<dbReference type="SMART" id="SM00220">
    <property type="entry name" value="S_TKc"/>
    <property type="match status" value="1"/>
</dbReference>
<keyword evidence="1" id="KW-0808">Transferase</keyword>
<dbReference type="PANTHER" id="PTHR43289">
    <property type="entry name" value="MITOGEN-ACTIVATED PROTEIN KINASE KINASE KINASE 20-RELATED"/>
    <property type="match status" value="1"/>
</dbReference>
<accession>A0A317NN36</accession>
<keyword evidence="4" id="KW-0067">ATP-binding</keyword>
<dbReference type="PROSITE" id="PS50011">
    <property type="entry name" value="PROTEIN_KINASE_DOM"/>
    <property type="match status" value="1"/>
</dbReference>
<gene>
    <name evidence="7" type="ORF">DFR69_104524</name>
</gene>
<keyword evidence="5" id="KW-0472">Membrane</keyword>
<sequence length="628" mass="65998">MTIQSLDPDAPRRIGRYRLLGALEPTAGFYPLLAAAPDGALVVVQQARAESVTEPDFRIRLRHSAVAAMRVSGPSSTTVLDVDADAEKPWLAAAFVPGIRLDRAVETHGPLPVPAVRALAGSLASALRAVHDAGLVHQRVRTDTVMLTRDSGRLGEIGIAAPTRGTATVLGTPEFLAPEQALGVDITPAADVFALGAVLAFAAGGVAPFTAPSVPYILFNITQREPDLSRVPEPLREMIAACLRKDPAARPTPAQILDYLGGPPPVPADWPAGVADDIARTEHQAAALLAALPPELPQAPTRPFPEIAAAMWANARGWTVRRWQSTGARARRGVAAGVVALVLAVAGIVFFTGAEPDRPASTTGLTLAELRRVDPCGWLDRALGAAVPVVPTPLPRDSWKLTPTADWGCRASAPKYSIDLNLGKEEDYLTPLVTEVDGVPIIHGTQHGCTRAIASPGAEADSGIVLDMSRPSDVKDCGAADYVIANIARSLSDAPKAEYRAGSLAGLAPCDLISREKVASRIGPLPKAPTVADAHTCQWDGRVRLAIDLVRTSSYTSGADVLATTIDGVSMYADRGGSTAICVRAYLVPDADTETIEVEVHGGEGRRDDYCALAASVLREVVENLPAR</sequence>
<dbReference type="PANTHER" id="PTHR43289:SF34">
    <property type="entry name" value="SERINE_THREONINE-PROTEIN KINASE YBDM-RELATED"/>
    <property type="match status" value="1"/>
</dbReference>
<comment type="caution">
    <text evidence="7">The sequence shown here is derived from an EMBL/GenBank/DDBJ whole genome shotgun (WGS) entry which is preliminary data.</text>
</comment>
<evidence type="ECO:0000256" key="5">
    <source>
        <dbReference type="SAM" id="Phobius"/>
    </source>
</evidence>
<dbReference type="AlphaFoldDB" id="A0A317NN36"/>
<dbReference type="InterPro" id="IPR011009">
    <property type="entry name" value="Kinase-like_dom_sf"/>
</dbReference>
<evidence type="ECO:0000259" key="6">
    <source>
        <dbReference type="PROSITE" id="PS50011"/>
    </source>
</evidence>
<dbReference type="Pfam" id="PF00069">
    <property type="entry name" value="Pkinase"/>
    <property type="match status" value="1"/>
</dbReference>
<name>A0A317NN36_9NOCA</name>
<keyword evidence="2" id="KW-0547">Nucleotide-binding</keyword>
<dbReference type="CDD" id="cd14014">
    <property type="entry name" value="STKc_PknB_like"/>
    <property type="match status" value="1"/>
</dbReference>
<dbReference type="Proteomes" id="UP000246410">
    <property type="component" value="Unassembled WGS sequence"/>
</dbReference>
<keyword evidence="5" id="KW-1133">Transmembrane helix</keyword>